<accession>A0A916E2S3</accession>
<protein>
    <recommendedName>
        <fullName evidence="3">F-box domain-containing protein</fullName>
    </recommendedName>
</protein>
<organism evidence="1 2">
    <name type="scientific">Rhizophagus irregularis</name>
    <dbReference type="NCBI Taxonomy" id="588596"/>
    <lineage>
        <taxon>Eukaryota</taxon>
        <taxon>Fungi</taxon>
        <taxon>Fungi incertae sedis</taxon>
        <taxon>Mucoromycota</taxon>
        <taxon>Glomeromycotina</taxon>
        <taxon>Glomeromycetes</taxon>
        <taxon>Glomerales</taxon>
        <taxon>Glomeraceae</taxon>
        <taxon>Rhizophagus</taxon>
    </lineage>
</organism>
<evidence type="ECO:0000313" key="2">
    <source>
        <dbReference type="Proteomes" id="UP000684084"/>
    </source>
</evidence>
<dbReference type="Proteomes" id="UP000684084">
    <property type="component" value="Unassembled WGS sequence"/>
</dbReference>
<dbReference type="OrthoDB" id="2334543at2759"/>
<sequence>MKEINFDCLIHIINELRNDKKTLYTCLLINKKWSNIVIPILWKNHSWNIYNNESKIKLYNIILSFLSLKTRNNLLNNEIKLPSSILKLKTPLFNYLNYCEFPEPEDIKDIIIRMILSNKIIINNNDDKKYFLLEQEIYKLFINNCKDIKNLIWKTCQPLSLFPGAINCFSKLYSLSIDPDNINSNSIYEMSKICKNLNILSIYNCSKDHHGLISLIDVQKNLEKLNIYHNDINKKGNCQELSKALARKGDTINEIHLDLFNNIPSSFMISLNNLKRIDIFNQDIREEEININEFQQYLAISKFPKLEFFNVKGLLCFKEFSLLIKGTRGNLSHLLIDIKTDEFIIKNTGMLIKEISNNCPNIKILYTFIESKDFIHIKSLLLNCKKLQDIRFYNLNNFIEDYYHNDNIGDELLNILSNNNNDLFSLNHLFISEDWGYSIDALERFFQSFKEKNLISFNIIHNRNFYITDDHKEIIRKYINEGVIRYSNYM</sequence>
<proteinExistence type="predicted"/>
<gene>
    <name evidence="1" type="ORF">CHRIB12_LOCUS3976</name>
</gene>
<comment type="caution">
    <text evidence="1">The sequence shown here is derived from an EMBL/GenBank/DDBJ whole genome shotgun (WGS) entry which is preliminary data.</text>
</comment>
<name>A0A916E2S3_9GLOM</name>
<dbReference type="EMBL" id="CAGKOT010000005">
    <property type="protein sequence ID" value="CAB5344591.1"/>
    <property type="molecule type" value="Genomic_DNA"/>
</dbReference>
<dbReference type="VEuPathDB" id="FungiDB:RhiirFUN_024262"/>
<evidence type="ECO:0008006" key="3">
    <source>
        <dbReference type="Google" id="ProtNLM"/>
    </source>
</evidence>
<dbReference type="AlphaFoldDB" id="A0A916E2S3"/>
<reference evidence="1" key="1">
    <citation type="submission" date="2020-05" db="EMBL/GenBank/DDBJ databases">
        <authorList>
            <person name="Rincon C."/>
            <person name="Sanders R I."/>
            <person name="Robbins C."/>
            <person name="Chaturvedi A."/>
        </authorList>
    </citation>
    <scope>NUCLEOTIDE SEQUENCE</scope>
    <source>
        <strain evidence="1">CHB12</strain>
    </source>
</reference>
<evidence type="ECO:0000313" key="1">
    <source>
        <dbReference type="EMBL" id="CAB5344591.1"/>
    </source>
</evidence>